<sequence>NEQEDPMTCSTELSKGGSEGGAGSRRRPRVLFSRAQVSELERRFHRQRYLSAAEREQLALVIKLTSTQIKIWFQNRRYKCKRQSQDRSLELVPRRVPVPVLVQDGRLCGATSLLPPGWNPTFGHYNGMVGYGNSGVKITLKGGKCVPTPI</sequence>
<dbReference type="InterPro" id="IPR050394">
    <property type="entry name" value="Homeobox_NK-like"/>
</dbReference>
<comment type="subcellular location">
    <subcellularLocation>
        <location evidence="1 8 9">Nucleus</location>
    </subcellularLocation>
</comment>
<evidence type="ECO:0000313" key="13">
    <source>
        <dbReference type="Proteomes" id="UP000264820"/>
    </source>
</evidence>
<evidence type="ECO:0000256" key="10">
    <source>
        <dbReference type="SAM" id="MobiDB-lite"/>
    </source>
</evidence>
<keyword evidence="3" id="KW-0805">Transcription regulation</keyword>
<feature type="domain" description="Homeobox" evidence="11">
    <location>
        <begin position="23"/>
        <end position="83"/>
    </location>
</feature>
<dbReference type="PRINTS" id="PR00024">
    <property type="entry name" value="HOMEOBOX"/>
</dbReference>
<dbReference type="PANTHER" id="PTHR24340">
    <property type="entry name" value="HOMEOBOX PROTEIN NKX"/>
    <property type="match status" value="1"/>
</dbReference>
<protein>
    <submittedName>
        <fullName evidence="12">NK2 transcription factor related 7</fullName>
    </submittedName>
</protein>
<dbReference type="InterPro" id="IPR009057">
    <property type="entry name" value="Homeodomain-like_sf"/>
</dbReference>
<dbReference type="GeneTree" id="ENSGT00940000158996"/>
<dbReference type="GO" id="GO:0000978">
    <property type="term" value="F:RNA polymerase II cis-regulatory region sequence-specific DNA binding"/>
    <property type="evidence" value="ECO:0007669"/>
    <property type="project" value="TreeGrafter"/>
</dbReference>
<dbReference type="Gene3D" id="1.10.10.60">
    <property type="entry name" value="Homeodomain-like"/>
    <property type="match status" value="1"/>
</dbReference>
<accession>A0A3Q2Y9P9</accession>
<dbReference type="Pfam" id="PF00046">
    <property type="entry name" value="Homeodomain"/>
    <property type="match status" value="1"/>
</dbReference>
<dbReference type="GO" id="GO:1901210">
    <property type="term" value="P:regulation of cardiac chamber formation"/>
    <property type="evidence" value="ECO:0007669"/>
    <property type="project" value="Ensembl"/>
</dbReference>
<dbReference type="GO" id="GO:0005634">
    <property type="term" value="C:nucleus"/>
    <property type="evidence" value="ECO:0007669"/>
    <property type="project" value="UniProtKB-SubCell"/>
</dbReference>
<dbReference type="Ensembl" id="ENSHCOT00000022004.1">
    <property type="protein sequence ID" value="ENSHCOP00000014391.1"/>
    <property type="gene ID" value="ENSHCOG00000017759.1"/>
</dbReference>
<dbReference type="Proteomes" id="UP000264820">
    <property type="component" value="Unplaced"/>
</dbReference>
<dbReference type="GO" id="GO:0060038">
    <property type="term" value="P:cardiac muscle cell proliferation"/>
    <property type="evidence" value="ECO:0007669"/>
    <property type="project" value="Ensembl"/>
</dbReference>
<evidence type="ECO:0000256" key="3">
    <source>
        <dbReference type="ARBA" id="ARBA00023015"/>
    </source>
</evidence>
<dbReference type="AlphaFoldDB" id="A0A3Q2Y9P9"/>
<dbReference type="GO" id="GO:0055007">
    <property type="term" value="P:cardiac muscle cell differentiation"/>
    <property type="evidence" value="ECO:0007669"/>
    <property type="project" value="Ensembl"/>
</dbReference>
<dbReference type="CDD" id="cd00086">
    <property type="entry name" value="homeodomain"/>
    <property type="match status" value="1"/>
</dbReference>
<reference evidence="12" key="2">
    <citation type="submission" date="2025-09" db="UniProtKB">
        <authorList>
            <consortium name="Ensembl"/>
        </authorList>
    </citation>
    <scope>IDENTIFICATION</scope>
</reference>
<evidence type="ECO:0000256" key="7">
    <source>
        <dbReference type="ARBA" id="ARBA00023242"/>
    </source>
</evidence>
<evidence type="ECO:0000313" key="12">
    <source>
        <dbReference type="Ensembl" id="ENSHCOP00000014391.1"/>
    </source>
</evidence>
<dbReference type="PROSITE" id="PS50071">
    <property type="entry name" value="HOMEOBOX_2"/>
    <property type="match status" value="1"/>
</dbReference>
<dbReference type="InterPro" id="IPR017970">
    <property type="entry name" value="Homeobox_CS"/>
</dbReference>
<organism evidence="12 13">
    <name type="scientific">Hippocampus comes</name>
    <name type="common">Tiger tail seahorse</name>
    <dbReference type="NCBI Taxonomy" id="109280"/>
    <lineage>
        <taxon>Eukaryota</taxon>
        <taxon>Metazoa</taxon>
        <taxon>Chordata</taxon>
        <taxon>Craniata</taxon>
        <taxon>Vertebrata</taxon>
        <taxon>Euteleostomi</taxon>
        <taxon>Actinopterygii</taxon>
        <taxon>Neopterygii</taxon>
        <taxon>Teleostei</taxon>
        <taxon>Neoteleostei</taxon>
        <taxon>Acanthomorphata</taxon>
        <taxon>Syngnathiaria</taxon>
        <taxon>Syngnathiformes</taxon>
        <taxon>Syngnathoidei</taxon>
        <taxon>Syngnathidae</taxon>
        <taxon>Hippocampus</taxon>
    </lineage>
</organism>
<dbReference type="GO" id="GO:0001947">
    <property type="term" value="P:heart looping"/>
    <property type="evidence" value="ECO:0007669"/>
    <property type="project" value="Ensembl"/>
</dbReference>
<evidence type="ECO:0000256" key="2">
    <source>
        <dbReference type="ARBA" id="ARBA00022473"/>
    </source>
</evidence>
<keyword evidence="6" id="KW-0804">Transcription</keyword>
<dbReference type="SUPFAM" id="SSF46689">
    <property type="entry name" value="Homeodomain-like"/>
    <property type="match status" value="1"/>
</dbReference>
<evidence type="ECO:0000256" key="8">
    <source>
        <dbReference type="PROSITE-ProRule" id="PRU00108"/>
    </source>
</evidence>
<feature type="region of interest" description="Disordered" evidence="10">
    <location>
        <begin position="1"/>
        <end position="27"/>
    </location>
</feature>
<keyword evidence="5 8" id="KW-0371">Homeobox</keyword>
<name>A0A3Q2Y9P9_HIPCM</name>
<dbReference type="InterPro" id="IPR001356">
    <property type="entry name" value="HD"/>
</dbReference>
<dbReference type="GO" id="GO:0000981">
    <property type="term" value="F:DNA-binding transcription factor activity, RNA polymerase II-specific"/>
    <property type="evidence" value="ECO:0007669"/>
    <property type="project" value="InterPro"/>
</dbReference>
<evidence type="ECO:0000256" key="1">
    <source>
        <dbReference type="ARBA" id="ARBA00004123"/>
    </source>
</evidence>
<dbReference type="PROSITE" id="PS00027">
    <property type="entry name" value="HOMEOBOX_1"/>
    <property type="match status" value="1"/>
</dbReference>
<dbReference type="PANTHER" id="PTHR24340:SF32">
    <property type="entry name" value="HOMEOBOX PROTEIN NKX-2.3"/>
    <property type="match status" value="1"/>
</dbReference>
<feature type="DNA-binding region" description="Homeobox" evidence="8">
    <location>
        <begin position="25"/>
        <end position="84"/>
    </location>
</feature>
<keyword evidence="7 8" id="KW-0539">Nucleus</keyword>
<evidence type="ECO:0000256" key="9">
    <source>
        <dbReference type="RuleBase" id="RU000682"/>
    </source>
</evidence>
<evidence type="ECO:0000256" key="4">
    <source>
        <dbReference type="ARBA" id="ARBA00023125"/>
    </source>
</evidence>
<dbReference type="InterPro" id="IPR020479">
    <property type="entry name" value="HD_metazoa"/>
</dbReference>
<evidence type="ECO:0000256" key="5">
    <source>
        <dbReference type="ARBA" id="ARBA00023155"/>
    </source>
</evidence>
<evidence type="ECO:0000259" key="11">
    <source>
        <dbReference type="PROSITE" id="PS50071"/>
    </source>
</evidence>
<keyword evidence="4 8" id="KW-0238">DNA-binding</keyword>
<evidence type="ECO:0000256" key="6">
    <source>
        <dbReference type="ARBA" id="ARBA00023163"/>
    </source>
</evidence>
<dbReference type="SMART" id="SM00389">
    <property type="entry name" value="HOX"/>
    <property type="match status" value="1"/>
</dbReference>
<keyword evidence="13" id="KW-1185">Reference proteome</keyword>
<proteinExistence type="predicted"/>
<keyword evidence="2" id="KW-0217">Developmental protein</keyword>
<reference evidence="12" key="1">
    <citation type="submission" date="2025-08" db="UniProtKB">
        <authorList>
            <consortium name="Ensembl"/>
        </authorList>
    </citation>
    <scope>IDENTIFICATION</scope>
</reference>